<protein>
    <submittedName>
        <fullName evidence="1">Tumor necrosis factor alpha-induced protein 8-like protein</fullName>
    </submittedName>
</protein>
<reference evidence="1 2" key="1">
    <citation type="submission" date="2019-07" db="EMBL/GenBank/DDBJ databases">
        <title>Draft genome assembly of a fouling barnacle, Amphibalanus amphitrite (Darwin, 1854): The first reference genome for Thecostraca.</title>
        <authorList>
            <person name="Kim W."/>
        </authorList>
    </citation>
    <scope>NUCLEOTIDE SEQUENCE [LARGE SCALE GENOMIC DNA]</scope>
    <source>
        <strain evidence="1">SNU_AA5</strain>
        <tissue evidence="1">Soma without cirri and trophi</tissue>
    </source>
</reference>
<proteinExistence type="predicted"/>
<name>A0A6A4UVD7_AMPAM</name>
<accession>A0A6A4UVD7</accession>
<dbReference type="PANTHER" id="PTHR12757:SF1">
    <property type="entry name" value="PROTEIN SALIVARY GLANDS MARRED"/>
    <property type="match status" value="1"/>
</dbReference>
<dbReference type="Gene3D" id="1.20.1440.160">
    <property type="entry name" value="Tumor necrosis factor alpha-induced protein 8-like"/>
    <property type="match status" value="1"/>
</dbReference>
<gene>
    <name evidence="1" type="ORF">FJT64_013899</name>
</gene>
<dbReference type="InterPro" id="IPR038355">
    <property type="entry name" value="TNFAIP8_sf"/>
</dbReference>
<dbReference type="AlphaFoldDB" id="A0A6A4UVD7"/>
<comment type="caution">
    <text evidence="1">The sequence shown here is derived from an EMBL/GenBank/DDBJ whole genome shotgun (WGS) entry which is preliminary data.</text>
</comment>
<dbReference type="OrthoDB" id="10055976at2759"/>
<dbReference type="Pfam" id="PF05527">
    <property type="entry name" value="TNFAIP8"/>
    <property type="match status" value="1"/>
</dbReference>
<sequence length="100" mass="11690">MHKQFNAEERQLANKFQRQFQTTALTIISFYEVDFTYDHDFILKSLADMQATILALIERHLTDKTKARVEHVFGFFAREQFLDAVFASGSSHRAPARESY</sequence>
<dbReference type="Proteomes" id="UP000440578">
    <property type="component" value="Unassembled WGS sequence"/>
</dbReference>
<dbReference type="PANTHER" id="PTHR12757">
    <property type="entry name" value="TUMOR NECROSIS FACTOR INDUCED PROTEIN"/>
    <property type="match status" value="1"/>
</dbReference>
<evidence type="ECO:0000313" key="1">
    <source>
        <dbReference type="EMBL" id="KAF0287687.1"/>
    </source>
</evidence>
<organism evidence="1 2">
    <name type="scientific">Amphibalanus amphitrite</name>
    <name type="common">Striped barnacle</name>
    <name type="synonym">Balanus amphitrite</name>
    <dbReference type="NCBI Taxonomy" id="1232801"/>
    <lineage>
        <taxon>Eukaryota</taxon>
        <taxon>Metazoa</taxon>
        <taxon>Ecdysozoa</taxon>
        <taxon>Arthropoda</taxon>
        <taxon>Crustacea</taxon>
        <taxon>Multicrustacea</taxon>
        <taxon>Cirripedia</taxon>
        <taxon>Thoracica</taxon>
        <taxon>Thoracicalcarea</taxon>
        <taxon>Balanomorpha</taxon>
        <taxon>Balanoidea</taxon>
        <taxon>Balanidae</taxon>
        <taxon>Amphibalaninae</taxon>
        <taxon>Amphibalanus</taxon>
    </lineage>
</organism>
<keyword evidence="2" id="KW-1185">Reference proteome</keyword>
<dbReference type="EMBL" id="VIIS01002172">
    <property type="protein sequence ID" value="KAF0287687.1"/>
    <property type="molecule type" value="Genomic_DNA"/>
</dbReference>
<dbReference type="InterPro" id="IPR008477">
    <property type="entry name" value="TNFAIP8-like"/>
</dbReference>
<dbReference type="GO" id="GO:0042981">
    <property type="term" value="P:regulation of apoptotic process"/>
    <property type="evidence" value="ECO:0007669"/>
    <property type="project" value="InterPro"/>
</dbReference>
<evidence type="ECO:0000313" key="2">
    <source>
        <dbReference type="Proteomes" id="UP000440578"/>
    </source>
</evidence>
<dbReference type="GO" id="GO:0005737">
    <property type="term" value="C:cytoplasm"/>
    <property type="evidence" value="ECO:0007669"/>
    <property type="project" value="TreeGrafter"/>
</dbReference>